<gene>
    <name evidence="1" type="ORF">HMPREF0658_0939</name>
</gene>
<evidence type="ECO:0000313" key="2">
    <source>
        <dbReference type="Proteomes" id="UP000004394"/>
    </source>
</evidence>
<dbReference type="EMBL" id="AEEI01000030">
    <property type="protein sequence ID" value="EFM02110.1"/>
    <property type="molecule type" value="Genomic_DNA"/>
</dbReference>
<dbReference type="AlphaFoldDB" id="E0NRY8"/>
<dbReference type="Proteomes" id="UP000004394">
    <property type="component" value="Unassembled WGS sequence"/>
</dbReference>
<keyword evidence="2" id="KW-1185">Reference proteome</keyword>
<name>E0NRY8_9BACT</name>
<dbReference type="HOGENOM" id="CLU_3156304_0_0_10"/>
<protein>
    <submittedName>
        <fullName evidence="1">Uncharacterized protein</fullName>
    </submittedName>
</protein>
<reference evidence="1" key="1">
    <citation type="submission" date="2010-07" db="EMBL/GenBank/DDBJ databases">
        <authorList>
            <person name="Muzny D."/>
            <person name="Qin X."/>
            <person name="Deng J."/>
            <person name="Jiang H."/>
            <person name="Liu Y."/>
            <person name="Qu J."/>
            <person name="Song X.-Z."/>
            <person name="Zhang L."/>
            <person name="Thornton R."/>
            <person name="Coyle M."/>
            <person name="Francisco L."/>
            <person name="Jackson L."/>
            <person name="Javaid M."/>
            <person name="Korchina V."/>
            <person name="Kovar C."/>
            <person name="Mata R."/>
            <person name="Mathew T."/>
            <person name="Ngo R."/>
            <person name="Nguyen L."/>
            <person name="Nguyen N."/>
            <person name="Okwuonu G."/>
            <person name="Ongeri F."/>
            <person name="Pham C."/>
            <person name="Simmons D."/>
            <person name="Wilczek-Boney K."/>
            <person name="Hale W."/>
            <person name="Jakkamsetti A."/>
            <person name="Pham P."/>
            <person name="Ruth R."/>
            <person name="San Lucas F."/>
            <person name="Warren J."/>
            <person name="Zhang J."/>
            <person name="Zhao Z."/>
            <person name="Zhou C."/>
            <person name="Zhu D."/>
            <person name="Lee S."/>
            <person name="Bess C."/>
            <person name="Blankenburg K."/>
            <person name="Forbes L."/>
            <person name="Fu Q."/>
            <person name="Gubbala S."/>
            <person name="Hirani K."/>
            <person name="Jayaseelan J.C."/>
            <person name="Lara F."/>
            <person name="Munidasa M."/>
            <person name="Palculict T."/>
            <person name="Patil S."/>
            <person name="Pu L.-L."/>
            <person name="Saada N."/>
            <person name="Tang L."/>
            <person name="Weissenberger G."/>
            <person name="Zhu Y."/>
            <person name="Hemphill L."/>
            <person name="Shang Y."/>
            <person name="Youmans B."/>
            <person name="Ayvaz T."/>
            <person name="Ross M."/>
            <person name="Santibanez J."/>
            <person name="Aqrawi P."/>
            <person name="Gross S."/>
            <person name="Joshi V."/>
            <person name="Fowler G."/>
            <person name="Nazareth L."/>
            <person name="Reid J."/>
            <person name="Worley K."/>
            <person name="Petrosino J."/>
            <person name="Highlander S."/>
            <person name="Gibbs R."/>
        </authorList>
    </citation>
    <scope>NUCLEOTIDE SEQUENCE [LARGE SCALE GENOMIC DNA]</scope>
    <source>
        <strain evidence="1">DSM 16973</strain>
    </source>
</reference>
<accession>E0NRY8</accession>
<proteinExistence type="predicted"/>
<comment type="caution">
    <text evidence="1">The sequence shown here is derived from an EMBL/GenBank/DDBJ whole genome shotgun (WGS) entry which is preliminary data.</text>
</comment>
<sequence>MVPAPVLLFFNHAHSFILPDSQCTYEDLQKVMRMLDIMNPYFYLCPSI</sequence>
<evidence type="ECO:0000313" key="1">
    <source>
        <dbReference type="EMBL" id="EFM02110.1"/>
    </source>
</evidence>
<organism evidence="1 2">
    <name type="scientific">Hoylesella marshii DSM 16973 = JCM 13450</name>
    <dbReference type="NCBI Taxonomy" id="862515"/>
    <lineage>
        <taxon>Bacteria</taxon>
        <taxon>Pseudomonadati</taxon>
        <taxon>Bacteroidota</taxon>
        <taxon>Bacteroidia</taxon>
        <taxon>Bacteroidales</taxon>
        <taxon>Prevotellaceae</taxon>
        <taxon>Hoylesella</taxon>
    </lineage>
</organism>
<dbReference type="BioCyc" id="PMAR862515-HMP:GMOO-954-MONOMER"/>
<dbReference type="STRING" id="862515.HMPREF0658_0939"/>